<name>A0A7T0FZ67_9BACT</name>
<evidence type="ECO:0000313" key="3">
    <source>
        <dbReference type="Proteomes" id="UP000594688"/>
    </source>
</evidence>
<dbReference type="Gene3D" id="2.30.42.10">
    <property type="match status" value="1"/>
</dbReference>
<dbReference type="SUPFAM" id="SSF159501">
    <property type="entry name" value="EreA/ChaN-like"/>
    <property type="match status" value="1"/>
</dbReference>
<dbReference type="InterPro" id="IPR007314">
    <property type="entry name" value="Cofac_haem-bd_dom"/>
</dbReference>
<dbReference type="EMBL" id="CP048685">
    <property type="protein sequence ID" value="QPJ61009.1"/>
    <property type="molecule type" value="Genomic_DNA"/>
</dbReference>
<dbReference type="CDD" id="cd14727">
    <property type="entry name" value="ChanN-like"/>
    <property type="match status" value="1"/>
</dbReference>
<dbReference type="PROSITE" id="PS50106">
    <property type="entry name" value="PDZ"/>
    <property type="match status" value="1"/>
</dbReference>
<dbReference type="KEGG" id="nli:G3M70_03530"/>
<sequence length="397" mass="44804">MIRPLMFTYLLYYLMFLPLQALGEDYAVPNGGSPYRSLSDLKDNQILHLPTGVLVSKKQMLDTIAAARVIYIGETHDNIEAHRVQLEILKAVSDRFPGKVAVGMEMFRRSAQPVLDQWHRGQVPDKEFNNLFRQNWGGGYRLYLPITDFMKSSQIPIIGLKSSTDTEQMLREEGLNTPGLPTLDLTDPYHNAYSMSLFGANKDHAPEVLKPYQMLVLWEESMAQSVAEFLSNPEYADFKLVVLAGGFHVQYGYGIPKRAFRRVPHAYTIVLPHITQTPEELKDREMKVDPVSIPLYSADFVWAVSYVVEQDNGIKLGVMLQEKEDDGLWVTSVMESSNGKRLGIQKDDKIVSMDGSPITNIDDLRELLKTKSNGDAVTVRVRRGDEPHTLSGNLKGK</sequence>
<dbReference type="InterPro" id="IPR001478">
    <property type="entry name" value="PDZ"/>
</dbReference>
<dbReference type="Proteomes" id="UP000594688">
    <property type="component" value="Chromosome"/>
</dbReference>
<accession>A0A7T0FZ67</accession>
<proteinExistence type="predicted"/>
<organism evidence="2 3">
    <name type="scientific">Candidatus Nitronauta litoralis</name>
    <dbReference type="NCBI Taxonomy" id="2705533"/>
    <lineage>
        <taxon>Bacteria</taxon>
        <taxon>Pseudomonadati</taxon>
        <taxon>Nitrospinota/Tectimicrobiota group</taxon>
        <taxon>Nitrospinota</taxon>
        <taxon>Nitrospinia</taxon>
        <taxon>Nitrospinales</taxon>
        <taxon>Nitrospinaceae</taxon>
        <taxon>Candidatus Nitronauta</taxon>
    </lineage>
</organism>
<dbReference type="Gene3D" id="3.40.50.11550">
    <property type="match status" value="1"/>
</dbReference>
<evidence type="ECO:0000259" key="1">
    <source>
        <dbReference type="PROSITE" id="PS50106"/>
    </source>
</evidence>
<dbReference type="SUPFAM" id="SSF50156">
    <property type="entry name" value="PDZ domain-like"/>
    <property type="match status" value="1"/>
</dbReference>
<dbReference type="Pfam" id="PF04187">
    <property type="entry name" value="Cofac_haem_bdg"/>
    <property type="match status" value="1"/>
</dbReference>
<dbReference type="InterPro" id="IPR036034">
    <property type="entry name" value="PDZ_sf"/>
</dbReference>
<gene>
    <name evidence="2" type="ORF">G3M70_03530</name>
</gene>
<dbReference type="SMART" id="SM00228">
    <property type="entry name" value="PDZ"/>
    <property type="match status" value="1"/>
</dbReference>
<dbReference type="AlphaFoldDB" id="A0A7T0FZ67"/>
<dbReference type="Pfam" id="PF13180">
    <property type="entry name" value="PDZ_2"/>
    <property type="match status" value="1"/>
</dbReference>
<evidence type="ECO:0000313" key="2">
    <source>
        <dbReference type="EMBL" id="QPJ61009.1"/>
    </source>
</evidence>
<reference evidence="2 3" key="1">
    <citation type="submission" date="2020-02" db="EMBL/GenBank/DDBJ databases">
        <title>Genomic and physiological characterization of two novel Nitrospinaceae genera.</title>
        <authorList>
            <person name="Mueller A.J."/>
            <person name="Jung M.-Y."/>
            <person name="Strachan C.R."/>
            <person name="Herbold C.W."/>
            <person name="Kirkegaard R.H."/>
            <person name="Daims H."/>
        </authorList>
    </citation>
    <scope>NUCLEOTIDE SEQUENCE [LARGE SCALE GENOMIC DNA]</scope>
    <source>
        <strain evidence="2">EB</strain>
    </source>
</reference>
<feature type="domain" description="PDZ" evidence="1">
    <location>
        <begin position="303"/>
        <end position="385"/>
    </location>
</feature>
<protein>
    <submittedName>
        <fullName evidence="2">PDZ domain-containing protein</fullName>
    </submittedName>
</protein>